<keyword evidence="2 7" id="KW-0732">Signal</keyword>
<sequence length="231" mass="23876">MAFPRTVLMALLCCLLPLCACVRQQGDPARLEVVRAGALEDAAGDVDVPKQVYLGLRDNTGRAPGLRPLAEARLRQTGYELVPNPSQAGYILQVNVLAAGQTDPATARAVAAAGYDAPSRLAGRGATAMVADVLLVLRRVPSATRPGRAQLKNISSRNAISSSQMRLGLVLAQDLGQGKSLPPYFMEALARELALALHAADSDAAGAASLPDAGGQDAGPGPELEGNVPLP</sequence>
<evidence type="ECO:0000256" key="7">
    <source>
        <dbReference type="SAM" id="SignalP"/>
    </source>
</evidence>
<keyword evidence="9" id="KW-1185">Reference proteome</keyword>
<dbReference type="Pfam" id="PF05818">
    <property type="entry name" value="TraT"/>
    <property type="match status" value="1"/>
</dbReference>
<evidence type="ECO:0000313" key="8">
    <source>
        <dbReference type="EMBL" id="TBH80520.1"/>
    </source>
</evidence>
<evidence type="ECO:0000313" key="9">
    <source>
        <dbReference type="Proteomes" id="UP000292919"/>
    </source>
</evidence>
<dbReference type="AlphaFoldDB" id="A0A6H3FCW7"/>
<feature type="signal peptide" evidence="7">
    <location>
        <begin position="1"/>
        <end position="20"/>
    </location>
</feature>
<gene>
    <name evidence="8" type="ORF">EB812_05135</name>
</gene>
<dbReference type="GO" id="GO:0009279">
    <property type="term" value="C:cell outer membrane"/>
    <property type="evidence" value="ECO:0007669"/>
    <property type="project" value="UniProtKB-SubCell"/>
</dbReference>
<dbReference type="InterPro" id="IPR008874">
    <property type="entry name" value="TraT_complement-R"/>
</dbReference>
<dbReference type="Proteomes" id="UP000292919">
    <property type="component" value="Unassembled WGS sequence"/>
</dbReference>
<comment type="caution">
    <text evidence="8">The sequence shown here is derived from an EMBL/GenBank/DDBJ whole genome shotgun (WGS) entry which is preliminary data.</text>
</comment>
<feature type="compositionally biased region" description="Low complexity" evidence="6">
    <location>
        <begin position="206"/>
        <end position="222"/>
    </location>
</feature>
<evidence type="ECO:0000256" key="6">
    <source>
        <dbReference type="SAM" id="MobiDB-lite"/>
    </source>
</evidence>
<name>A0A6H3FCW7_9BACT</name>
<comment type="subcellular location">
    <subcellularLocation>
        <location evidence="1">Cell outer membrane</location>
        <topology evidence="1">Lipid-anchor</topology>
    </subcellularLocation>
</comment>
<dbReference type="EMBL" id="SIXC01000005">
    <property type="protein sequence ID" value="TBH80520.1"/>
    <property type="molecule type" value="Genomic_DNA"/>
</dbReference>
<evidence type="ECO:0000256" key="1">
    <source>
        <dbReference type="ARBA" id="ARBA00004459"/>
    </source>
</evidence>
<proteinExistence type="predicted"/>
<evidence type="ECO:0000256" key="4">
    <source>
        <dbReference type="ARBA" id="ARBA00023139"/>
    </source>
</evidence>
<keyword evidence="5" id="KW-0449">Lipoprotein</keyword>
<dbReference type="RefSeq" id="WP_118230223.1">
    <property type="nucleotide sequence ID" value="NZ_DBFBQU010000134.1"/>
</dbReference>
<organism evidence="8 9">
    <name type="scientific">Desulfovibrio legallii</name>
    <dbReference type="NCBI Taxonomy" id="571438"/>
    <lineage>
        <taxon>Bacteria</taxon>
        <taxon>Pseudomonadati</taxon>
        <taxon>Thermodesulfobacteriota</taxon>
        <taxon>Desulfovibrionia</taxon>
        <taxon>Desulfovibrionales</taxon>
        <taxon>Desulfovibrionaceae</taxon>
        <taxon>Desulfovibrio</taxon>
    </lineage>
</organism>
<keyword evidence="4" id="KW-0564">Palmitate</keyword>
<feature type="chain" id="PRO_5026283266" evidence="7">
    <location>
        <begin position="21"/>
        <end position="231"/>
    </location>
</feature>
<accession>A0A6H3FCW7</accession>
<feature type="region of interest" description="Disordered" evidence="6">
    <location>
        <begin position="206"/>
        <end position="231"/>
    </location>
</feature>
<evidence type="ECO:0000256" key="3">
    <source>
        <dbReference type="ARBA" id="ARBA00023136"/>
    </source>
</evidence>
<protein>
    <submittedName>
        <fullName evidence="8">Conjugal transfer protein TraT</fullName>
    </submittedName>
</protein>
<keyword evidence="3" id="KW-0472">Membrane</keyword>
<reference evidence="8 9" key="1">
    <citation type="submission" date="2018-12" db="EMBL/GenBank/DDBJ databases">
        <title>First genome draft of Desulfovibrio legallis sp. nov.</title>
        <authorList>
            <person name="Ben Dhia O."/>
            <person name="Najjari A."/>
            <person name="Ferjani R."/>
            <person name="Fhoula I."/>
            <person name="Fardeau M.-L."/>
            <person name="Boudabbous A."/>
            <person name="Ouzari H.I."/>
        </authorList>
    </citation>
    <scope>NUCLEOTIDE SEQUENCE [LARGE SCALE GENOMIC DNA]</scope>
    <source>
        <strain evidence="8 9">H1T</strain>
    </source>
</reference>
<evidence type="ECO:0000256" key="2">
    <source>
        <dbReference type="ARBA" id="ARBA00022729"/>
    </source>
</evidence>
<evidence type="ECO:0000256" key="5">
    <source>
        <dbReference type="ARBA" id="ARBA00023288"/>
    </source>
</evidence>